<feature type="region of interest" description="Disordered" evidence="1">
    <location>
        <begin position="135"/>
        <end position="154"/>
    </location>
</feature>
<protein>
    <submittedName>
        <fullName evidence="2">Uncharacterized protein</fullName>
    </submittedName>
</protein>
<feature type="compositionally biased region" description="Pro residues" evidence="1">
    <location>
        <begin position="106"/>
        <end position="115"/>
    </location>
</feature>
<reference evidence="2 3" key="1">
    <citation type="submission" date="2020-08" db="EMBL/GenBank/DDBJ databases">
        <title>Genomic Encyclopedia of Type Strains, Phase III (KMG-III): the genomes of soil and plant-associated and newly described type strains.</title>
        <authorList>
            <person name="Whitman W."/>
        </authorList>
    </citation>
    <scope>NUCLEOTIDE SEQUENCE [LARGE SCALE GENOMIC DNA]</scope>
    <source>
        <strain evidence="2 3">SFB5A</strain>
    </source>
</reference>
<gene>
    <name evidence="2" type="ORF">GGE06_001673</name>
</gene>
<keyword evidence="3" id="KW-1185">Reference proteome</keyword>
<evidence type="ECO:0000313" key="2">
    <source>
        <dbReference type="EMBL" id="MBB4980765.1"/>
    </source>
</evidence>
<dbReference type="EMBL" id="JACHJY010000002">
    <property type="protein sequence ID" value="MBB4980765.1"/>
    <property type="molecule type" value="Genomic_DNA"/>
</dbReference>
<feature type="region of interest" description="Disordered" evidence="1">
    <location>
        <begin position="103"/>
        <end position="123"/>
    </location>
</feature>
<sequence>MAENIMKSQQNDLSSLMERASKRDSTVPFDGYSRDDGNIPGNILIVESSDCVYSFAKSDIMDRETLGEDRIRVYVRQGATAFRLGRMRAGESQDAFMVAMEDIAPPTSPGMPGEPKPAGGPVGLANAEAMEHLAPPSAADMPGAPRYAEADTGQAQAQTAQPRVLAPPLSSVGSYWTNSCIAGDTFANNCAHFLSDAFIRAGYTELSAPNPYINARCYTYARRPIRARDMWAWFASKAVRTSSTPTPYTGWWAVFQLDESVYWGGHVALFDSNSWTYYGTGWHGAWRQYMYQW</sequence>
<dbReference type="Proteomes" id="UP000582643">
    <property type="component" value="Unassembled WGS sequence"/>
</dbReference>
<dbReference type="AlphaFoldDB" id="A0A7W7XAB3"/>
<evidence type="ECO:0000256" key="1">
    <source>
        <dbReference type="SAM" id="MobiDB-lite"/>
    </source>
</evidence>
<evidence type="ECO:0000313" key="3">
    <source>
        <dbReference type="Proteomes" id="UP000582643"/>
    </source>
</evidence>
<comment type="caution">
    <text evidence="2">The sequence shown here is derived from an EMBL/GenBank/DDBJ whole genome shotgun (WGS) entry which is preliminary data.</text>
</comment>
<dbReference type="RefSeq" id="WP_184930409.1">
    <property type="nucleotide sequence ID" value="NZ_JACHJY010000002.1"/>
</dbReference>
<proteinExistence type="predicted"/>
<accession>A0A7W7XAB3</accession>
<name>A0A7W7XAB3_9ACTN</name>
<organism evidence="2 3">
    <name type="scientific">Streptomyces nymphaeiformis</name>
    <dbReference type="NCBI Taxonomy" id="2663842"/>
    <lineage>
        <taxon>Bacteria</taxon>
        <taxon>Bacillati</taxon>
        <taxon>Actinomycetota</taxon>
        <taxon>Actinomycetes</taxon>
        <taxon>Kitasatosporales</taxon>
        <taxon>Streptomycetaceae</taxon>
        <taxon>Streptomyces</taxon>
    </lineage>
</organism>